<evidence type="ECO:0000313" key="2">
    <source>
        <dbReference type="EMBL" id="CAL4068306.1"/>
    </source>
</evidence>
<feature type="non-terminal residue" evidence="2">
    <location>
        <position position="117"/>
    </location>
</feature>
<dbReference type="AlphaFoldDB" id="A0AAV2Q509"/>
<feature type="compositionally biased region" description="Polar residues" evidence="1">
    <location>
        <begin position="7"/>
        <end position="21"/>
    </location>
</feature>
<dbReference type="EMBL" id="CAXKWB010003066">
    <property type="protein sequence ID" value="CAL4068306.1"/>
    <property type="molecule type" value="Genomic_DNA"/>
</dbReference>
<organism evidence="2 3">
    <name type="scientific">Meganyctiphanes norvegica</name>
    <name type="common">Northern krill</name>
    <name type="synonym">Thysanopoda norvegica</name>
    <dbReference type="NCBI Taxonomy" id="48144"/>
    <lineage>
        <taxon>Eukaryota</taxon>
        <taxon>Metazoa</taxon>
        <taxon>Ecdysozoa</taxon>
        <taxon>Arthropoda</taxon>
        <taxon>Crustacea</taxon>
        <taxon>Multicrustacea</taxon>
        <taxon>Malacostraca</taxon>
        <taxon>Eumalacostraca</taxon>
        <taxon>Eucarida</taxon>
        <taxon>Euphausiacea</taxon>
        <taxon>Euphausiidae</taxon>
        <taxon>Meganyctiphanes</taxon>
    </lineage>
</organism>
<gene>
    <name evidence="2" type="ORF">MNOR_LOCUS7108</name>
</gene>
<comment type="caution">
    <text evidence="2">The sequence shown here is derived from an EMBL/GenBank/DDBJ whole genome shotgun (WGS) entry which is preliminary data.</text>
</comment>
<accession>A0AAV2Q509</accession>
<evidence type="ECO:0000313" key="3">
    <source>
        <dbReference type="Proteomes" id="UP001497623"/>
    </source>
</evidence>
<proteinExistence type="predicted"/>
<keyword evidence="3" id="KW-1185">Reference proteome</keyword>
<protein>
    <submittedName>
        <fullName evidence="2">Uncharacterized protein</fullName>
    </submittedName>
</protein>
<dbReference type="Proteomes" id="UP001497623">
    <property type="component" value="Unassembled WGS sequence"/>
</dbReference>
<sequence>MPPPPGQQSRTGNAYYSQSTGHHQDNNHVLGIHSTDTMYHKVFSLLGVVAVCSCYADHRTDADPHGIYAYHGGYFPYRGYYGYRGKRSADPTPDPEPIANTDRNSVYAHYHWYQPYN</sequence>
<name>A0AAV2Q509_MEGNR</name>
<evidence type="ECO:0000256" key="1">
    <source>
        <dbReference type="SAM" id="MobiDB-lite"/>
    </source>
</evidence>
<feature type="region of interest" description="Disordered" evidence="1">
    <location>
        <begin position="1"/>
        <end position="28"/>
    </location>
</feature>
<reference evidence="2 3" key="1">
    <citation type="submission" date="2024-05" db="EMBL/GenBank/DDBJ databases">
        <authorList>
            <person name="Wallberg A."/>
        </authorList>
    </citation>
    <scope>NUCLEOTIDE SEQUENCE [LARGE SCALE GENOMIC DNA]</scope>
</reference>